<dbReference type="SUPFAM" id="SSF56112">
    <property type="entry name" value="Protein kinase-like (PK-like)"/>
    <property type="match status" value="1"/>
</dbReference>
<name>A0AAD4N3X5_9BILA</name>
<keyword evidence="3" id="KW-0808">Transferase</keyword>
<organism evidence="3 4">
    <name type="scientific">Ditylenchus destructor</name>
    <dbReference type="NCBI Taxonomy" id="166010"/>
    <lineage>
        <taxon>Eukaryota</taxon>
        <taxon>Metazoa</taxon>
        <taxon>Ecdysozoa</taxon>
        <taxon>Nematoda</taxon>
        <taxon>Chromadorea</taxon>
        <taxon>Rhabditida</taxon>
        <taxon>Tylenchina</taxon>
        <taxon>Tylenchomorpha</taxon>
        <taxon>Sphaerularioidea</taxon>
        <taxon>Anguinidae</taxon>
        <taxon>Anguininae</taxon>
        <taxon>Ditylenchus</taxon>
    </lineage>
</organism>
<dbReference type="FunFam" id="1.10.510.10:FF:000967">
    <property type="entry name" value="Protein CBG11274"/>
    <property type="match status" value="1"/>
</dbReference>
<dbReference type="PANTHER" id="PTHR11909">
    <property type="entry name" value="CASEIN KINASE-RELATED"/>
    <property type="match status" value="1"/>
</dbReference>
<accession>A0AAD4N3X5</accession>
<dbReference type="InterPro" id="IPR000719">
    <property type="entry name" value="Prot_kinase_dom"/>
</dbReference>
<dbReference type="AlphaFoldDB" id="A0AAD4N3X5"/>
<dbReference type="SMART" id="SM00220">
    <property type="entry name" value="S_TKc"/>
    <property type="match status" value="1"/>
</dbReference>
<keyword evidence="3" id="KW-0418">Kinase</keyword>
<dbReference type="EMBL" id="JAKKPZ010000017">
    <property type="protein sequence ID" value="KAI1712837.1"/>
    <property type="molecule type" value="Genomic_DNA"/>
</dbReference>
<sequence length="342" mass="38680">MTAGSFANIGSDCSTDEDGIATSLGLTPGSLVVSKERTYVLEKLLGEGGFGAVFKVRDKDSEKQKYALKVEARQARQHNKLKMEIDILKRVSQARAGSSHFTKIVDYGKHKELYVFVVMELVGRSLSDLKDLCKDRIFPLATGLSVSKQCLEALQDLHAQKYLHRDLKPANYAVGRGSKRRQIFLLDFGIARRFVNSDGQLKTPRATVNFKGTVRFASLNCHRNVEMGCKDDCESWFYLMLDLIVRGGLPWKRMEAKADVLKAKEECRNEKKDRLVKGLSCGDVLNGILKYIDSLKYEDGVDYDYIYHELDRSATLCNVNMSDPYPWENSADDKYATRTDEK</sequence>
<dbReference type="InterPro" id="IPR011009">
    <property type="entry name" value="Kinase-like_dom_sf"/>
</dbReference>
<comment type="caution">
    <text evidence="3">The sequence shown here is derived from an EMBL/GenBank/DDBJ whole genome shotgun (WGS) entry which is preliminary data.</text>
</comment>
<keyword evidence="4" id="KW-1185">Reference proteome</keyword>
<dbReference type="PROSITE" id="PS00107">
    <property type="entry name" value="PROTEIN_KINASE_ATP"/>
    <property type="match status" value="1"/>
</dbReference>
<evidence type="ECO:0000313" key="4">
    <source>
        <dbReference type="Proteomes" id="UP001201812"/>
    </source>
</evidence>
<keyword evidence="1" id="KW-0547">Nucleotide-binding</keyword>
<feature type="binding site" evidence="1">
    <location>
        <position position="69"/>
    </location>
    <ligand>
        <name>ATP</name>
        <dbReference type="ChEBI" id="CHEBI:30616"/>
    </ligand>
</feature>
<dbReference type="InterPro" id="IPR017441">
    <property type="entry name" value="Protein_kinase_ATP_BS"/>
</dbReference>
<dbReference type="GO" id="GO:0005524">
    <property type="term" value="F:ATP binding"/>
    <property type="evidence" value="ECO:0007669"/>
    <property type="project" value="UniProtKB-UniRule"/>
</dbReference>
<gene>
    <name evidence="3" type="ORF">DdX_09467</name>
</gene>
<dbReference type="PROSITE" id="PS50011">
    <property type="entry name" value="PROTEIN_KINASE_DOM"/>
    <property type="match status" value="1"/>
</dbReference>
<evidence type="ECO:0000256" key="1">
    <source>
        <dbReference type="PROSITE-ProRule" id="PRU10141"/>
    </source>
</evidence>
<reference evidence="3" key="1">
    <citation type="submission" date="2022-01" db="EMBL/GenBank/DDBJ databases">
        <title>Genome Sequence Resource for Two Populations of Ditylenchus destructor, the Migratory Endoparasitic Phytonematode.</title>
        <authorList>
            <person name="Zhang H."/>
            <person name="Lin R."/>
            <person name="Xie B."/>
        </authorList>
    </citation>
    <scope>NUCLEOTIDE SEQUENCE</scope>
    <source>
        <strain evidence="3">BazhouSP</strain>
    </source>
</reference>
<dbReference type="Gene3D" id="1.10.510.10">
    <property type="entry name" value="Transferase(Phosphotransferase) domain 1"/>
    <property type="match status" value="1"/>
</dbReference>
<dbReference type="InterPro" id="IPR050235">
    <property type="entry name" value="CK1_Ser-Thr_kinase"/>
</dbReference>
<feature type="domain" description="Protein kinase" evidence="2">
    <location>
        <begin position="39"/>
        <end position="342"/>
    </location>
</feature>
<evidence type="ECO:0000313" key="3">
    <source>
        <dbReference type="EMBL" id="KAI1712837.1"/>
    </source>
</evidence>
<proteinExistence type="predicted"/>
<dbReference type="GO" id="GO:0004672">
    <property type="term" value="F:protein kinase activity"/>
    <property type="evidence" value="ECO:0007669"/>
    <property type="project" value="InterPro"/>
</dbReference>
<keyword evidence="1" id="KW-0067">ATP-binding</keyword>
<dbReference type="Pfam" id="PF00069">
    <property type="entry name" value="Pkinase"/>
    <property type="match status" value="1"/>
</dbReference>
<dbReference type="Proteomes" id="UP001201812">
    <property type="component" value="Unassembled WGS sequence"/>
</dbReference>
<protein>
    <submittedName>
        <fullName evidence="3">Protein kinase domain-containing protein</fullName>
    </submittedName>
</protein>
<evidence type="ECO:0000259" key="2">
    <source>
        <dbReference type="PROSITE" id="PS50011"/>
    </source>
</evidence>